<sequence>MWWCLGWTTGKIPLTSASPRGKDAKHGRPGLLTQQKNLIIVSNKLRGNRGRDASLGYIPTPRDWNVLKMDKHTMPQIWKLKQFPHKVLKDATRNFNKKNLIGQGGSGDVYKGYLPKYSMYAATKPQERFPIAVKRIRRLGAQGHEEWLNELRYLSLISHPNVVNLIGYCSQGKHRMLVYEHMNGGSLEDHLLAEDNQSSIVMLNLPMSCLMLPSIPSSQDFGLARYGPEGDQSHVSSRILGTRGYFAPEYIATGHLSLKADVYSFGVVLLQILCGCGAVRKCSDGMKGNLAQWAKPYLSNTLELHRVIDKRQGHGFQLKEACEFAEITDCCLCSNPKKRPTMAQVVACLEKVEQKLELHNQKS</sequence>
<evidence type="ECO:0000313" key="2">
    <source>
        <dbReference type="Proteomes" id="UP000828941"/>
    </source>
</evidence>
<dbReference type="Proteomes" id="UP000828941">
    <property type="component" value="Chromosome 11"/>
</dbReference>
<reference evidence="1 2" key="1">
    <citation type="journal article" date="2022" name="DNA Res.">
        <title>Chromosomal-level genome assembly of the orchid tree Bauhinia variegata (Leguminosae; Cercidoideae) supports the allotetraploid origin hypothesis of Bauhinia.</title>
        <authorList>
            <person name="Zhong Y."/>
            <person name="Chen Y."/>
            <person name="Zheng D."/>
            <person name="Pang J."/>
            <person name="Liu Y."/>
            <person name="Luo S."/>
            <person name="Meng S."/>
            <person name="Qian L."/>
            <person name="Wei D."/>
            <person name="Dai S."/>
            <person name="Zhou R."/>
        </authorList>
    </citation>
    <scope>NUCLEOTIDE SEQUENCE [LARGE SCALE GENOMIC DNA]</scope>
    <source>
        <strain evidence="1">BV-YZ2020</strain>
    </source>
</reference>
<organism evidence="1 2">
    <name type="scientific">Bauhinia variegata</name>
    <name type="common">Purple orchid tree</name>
    <name type="synonym">Phanera variegata</name>
    <dbReference type="NCBI Taxonomy" id="167791"/>
    <lineage>
        <taxon>Eukaryota</taxon>
        <taxon>Viridiplantae</taxon>
        <taxon>Streptophyta</taxon>
        <taxon>Embryophyta</taxon>
        <taxon>Tracheophyta</taxon>
        <taxon>Spermatophyta</taxon>
        <taxon>Magnoliopsida</taxon>
        <taxon>eudicotyledons</taxon>
        <taxon>Gunneridae</taxon>
        <taxon>Pentapetalae</taxon>
        <taxon>rosids</taxon>
        <taxon>fabids</taxon>
        <taxon>Fabales</taxon>
        <taxon>Fabaceae</taxon>
        <taxon>Cercidoideae</taxon>
        <taxon>Cercideae</taxon>
        <taxon>Bauhiniinae</taxon>
        <taxon>Bauhinia</taxon>
    </lineage>
</organism>
<protein>
    <submittedName>
        <fullName evidence="1">Uncharacterized protein</fullName>
    </submittedName>
</protein>
<gene>
    <name evidence="1" type="ORF">L6164_027130</name>
</gene>
<keyword evidence="2" id="KW-1185">Reference proteome</keyword>
<dbReference type="EMBL" id="CM039436">
    <property type="protein sequence ID" value="KAI4314197.1"/>
    <property type="molecule type" value="Genomic_DNA"/>
</dbReference>
<evidence type="ECO:0000313" key="1">
    <source>
        <dbReference type="EMBL" id="KAI4314197.1"/>
    </source>
</evidence>
<comment type="caution">
    <text evidence="1">The sequence shown here is derived from an EMBL/GenBank/DDBJ whole genome shotgun (WGS) entry which is preliminary data.</text>
</comment>
<proteinExistence type="predicted"/>
<accession>A0ACB9LSU1</accession>
<name>A0ACB9LSU1_BAUVA</name>